<keyword evidence="4 5" id="KW-0808">Transferase</keyword>
<evidence type="ECO:0000256" key="3">
    <source>
        <dbReference type="ARBA" id="ARBA00022676"/>
    </source>
</evidence>
<dbReference type="PANTHER" id="PTHR11929">
    <property type="entry name" value="ALPHA- 1,3 -FUCOSYLTRANSFERASE"/>
    <property type="match status" value="1"/>
</dbReference>
<dbReference type="GO" id="GO:0016757">
    <property type="term" value="F:glycosyltransferase activity"/>
    <property type="evidence" value="ECO:0007669"/>
    <property type="project" value="UniProtKB-UniRule"/>
</dbReference>
<accession>A0ABD2QIA9</accession>
<comment type="pathway">
    <text evidence="1">Protein modification; protein glycosylation.</text>
</comment>
<dbReference type="InterPro" id="IPR038577">
    <property type="entry name" value="GT10-like_C_sf"/>
</dbReference>
<evidence type="ECO:0000256" key="4">
    <source>
        <dbReference type="ARBA" id="ARBA00022679"/>
    </source>
</evidence>
<dbReference type="EC" id="2.4.1.-" evidence="5"/>
<keyword evidence="5" id="KW-0812">Transmembrane</keyword>
<dbReference type="EMBL" id="JBJKFK010000173">
    <property type="protein sequence ID" value="KAL3319062.1"/>
    <property type="molecule type" value="Genomic_DNA"/>
</dbReference>
<organism evidence="7 8">
    <name type="scientific">Cichlidogyrus casuarinus</name>
    <dbReference type="NCBI Taxonomy" id="1844966"/>
    <lineage>
        <taxon>Eukaryota</taxon>
        <taxon>Metazoa</taxon>
        <taxon>Spiralia</taxon>
        <taxon>Lophotrochozoa</taxon>
        <taxon>Platyhelminthes</taxon>
        <taxon>Monogenea</taxon>
        <taxon>Monopisthocotylea</taxon>
        <taxon>Dactylogyridea</taxon>
        <taxon>Ancyrocephalidae</taxon>
        <taxon>Cichlidogyrus</taxon>
    </lineage>
</organism>
<keyword evidence="5" id="KW-0333">Golgi apparatus</keyword>
<evidence type="ECO:0000256" key="1">
    <source>
        <dbReference type="ARBA" id="ARBA00004922"/>
    </source>
</evidence>
<dbReference type="AlphaFoldDB" id="A0ABD2QIA9"/>
<keyword evidence="5" id="KW-0472">Membrane</keyword>
<evidence type="ECO:0000313" key="8">
    <source>
        <dbReference type="Proteomes" id="UP001626550"/>
    </source>
</evidence>
<comment type="subcellular location">
    <subcellularLocation>
        <location evidence="5">Golgi apparatus</location>
        <location evidence="5">Golgi stack membrane</location>
        <topology evidence="5">Single-pass type II membrane protein</topology>
    </subcellularLocation>
</comment>
<protein>
    <recommendedName>
        <fullName evidence="5">Fucosyltransferase</fullName>
        <ecNumber evidence="5">2.4.1.-</ecNumber>
    </recommendedName>
</protein>
<feature type="domain" description="Fucosyltransferase C-terminal" evidence="6">
    <location>
        <begin position="135"/>
        <end position="275"/>
    </location>
</feature>
<gene>
    <name evidence="7" type="ORF">Ciccas_002259</name>
</gene>
<comment type="similarity">
    <text evidence="2 5">Belongs to the glycosyltransferase 10 family.</text>
</comment>
<evidence type="ECO:0000256" key="2">
    <source>
        <dbReference type="ARBA" id="ARBA00008919"/>
    </source>
</evidence>
<dbReference type="SUPFAM" id="SSF53756">
    <property type="entry name" value="UDP-Glycosyltransferase/glycogen phosphorylase"/>
    <property type="match status" value="1"/>
</dbReference>
<dbReference type="PANTHER" id="PTHR11929:SF145">
    <property type="entry name" value="ALPHA-(1,3)-FUCOSYLTRANSFERASE FUT-1"/>
    <property type="match status" value="1"/>
</dbReference>
<keyword evidence="3 5" id="KW-0328">Glycosyltransferase</keyword>
<proteinExistence type="inferred from homology"/>
<dbReference type="Proteomes" id="UP001626550">
    <property type="component" value="Unassembled WGS sequence"/>
</dbReference>
<keyword evidence="8" id="KW-1185">Reference proteome</keyword>
<dbReference type="Pfam" id="PF00852">
    <property type="entry name" value="Glyco_transf_10"/>
    <property type="match status" value="1"/>
</dbReference>
<reference evidence="7 8" key="1">
    <citation type="submission" date="2024-11" db="EMBL/GenBank/DDBJ databases">
        <title>Adaptive evolution of stress response genes in parasites aligns with host niche diversity.</title>
        <authorList>
            <person name="Hahn C."/>
            <person name="Resl P."/>
        </authorList>
    </citation>
    <scope>NUCLEOTIDE SEQUENCE [LARGE SCALE GENOMIC DNA]</scope>
    <source>
        <strain evidence="7">EGGRZ-B1_66</strain>
        <tissue evidence="7">Body</tissue>
    </source>
</reference>
<dbReference type="InterPro" id="IPR001503">
    <property type="entry name" value="Glyco_trans_10"/>
</dbReference>
<dbReference type="GO" id="GO:0032580">
    <property type="term" value="C:Golgi cisterna membrane"/>
    <property type="evidence" value="ECO:0007669"/>
    <property type="project" value="UniProtKB-SubCell"/>
</dbReference>
<name>A0ABD2QIA9_9PLAT</name>
<dbReference type="InterPro" id="IPR055270">
    <property type="entry name" value="Glyco_tran_10_C"/>
</dbReference>
<dbReference type="Gene3D" id="3.40.50.11660">
    <property type="entry name" value="Glycosyl transferase family 10, C-terminal domain"/>
    <property type="match status" value="1"/>
</dbReference>
<sequence>MKIKVKRHLEIMMLVSDWLQGQTLNADETGCSLSYEFDRLPYADLVVFERSADHNWMYKQKPEQIWTRLILESPSNRSPDDNYDWEYDYRSNVILPSPYGMYLSYEKPECLTSPEIMDDIQNGNWTLDYLPEDFQSKADEATALISNTRSANNRLEIIEELKRYFPVRMYGPTFTSCPNHHADCKQYLGSRFKFYLAFENSNCREYITEKFFFNALNYNMIPIVLGAPLEDYRKIAPPHSFVHVESFKSIEDLAHYLHEIASNPMLASKFFAWKRFGFLYGNPSGPVRLCSLLQYSLNRGEIPSNYHVDKLSDGVCNV</sequence>
<evidence type="ECO:0000256" key="5">
    <source>
        <dbReference type="RuleBase" id="RU003832"/>
    </source>
</evidence>
<comment type="caution">
    <text evidence="7">The sequence shown here is derived from an EMBL/GenBank/DDBJ whole genome shotgun (WGS) entry which is preliminary data.</text>
</comment>
<evidence type="ECO:0000259" key="6">
    <source>
        <dbReference type="Pfam" id="PF00852"/>
    </source>
</evidence>
<evidence type="ECO:0000313" key="7">
    <source>
        <dbReference type="EMBL" id="KAL3319062.1"/>
    </source>
</evidence>